<dbReference type="Gene3D" id="3.90.1510.10">
    <property type="entry name" value="Glycerate kinase, domain 2"/>
    <property type="match status" value="1"/>
</dbReference>
<dbReference type="InterPro" id="IPR004381">
    <property type="entry name" value="Glycerate_kinase"/>
</dbReference>
<evidence type="ECO:0000256" key="2">
    <source>
        <dbReference type="ARBA" id="ARBA00022679"/>
    </source>
</evidence>
<dbReference type="GO" id="GO:0031388">
    <property type="term" value="P:organic acid phosphorylation"/>
    <property type="evidence" value="ECO:0007669"/>
    <property type="project" value="UniProtKB-UniRule"/>
</dbReference>
<gene>
    <name evidence="5" type="ORF">DW944_01645</name>
</gene>
<organism evidence="5 6">
    <name type="scientific">Eubacterium ventriosum</name>
    <dbReference type="NCBI Taxonomy" id="39496"/>
    <lineage>
        <taxon>Bacteria</taxon>
        <taxon>Bacillati</taxon>
        <taxon>Bacillota</taxon>
        <taxon>Clostridia</taxon>
        <taxon>Eubacteriales</taxon>
        <taxon>Eubacteriaceae</taxon>
        <taxon>Eubacterium</taxon>
    </lineage>
</organism>
<evidence type="ECO:0000313" key="6">
    <source>
        <dbReference type="Proteomes" id="UP000284779"/>
    </source>
</evidence>
<dbReference type="InterPro" id="IPR018197">
    <property type="entry name" value="Glycerate_kinase_RE-like"/>
</dbReference>
<dbReference type="GO" id="GO:0008887">
    <property type="term" value="F:glycerate kinase activity"/>
    <property type="evidence" value="ECO:0007669"/>
    <property type="project" value="UniProtKB-UniRule"/>
</dbReference>
<dbReference type="PIRSF" id="PIRSF006078">
    <property type="entry name" value="GlxK"/>
    <property type="match status" value="1"/>
</dbReference>
<dbReference type="AlphaFoldDB" id="A0A413RDP4"/>
<dbReference type="Pfam" id="PF02595">
    <property type="entry name" value="Gly_kinase"/>
    <property type="match status" value="1"/>
</dbReference>
<dbReference type="NCBIfam" id="TIGR00045">
    <property type="entry name" value="glycerate kinase"/>
    <property type="match status" value="1"/>
</dbReference>
<dbReference type="PANTHER" id="PTHR21599">
    <property type="entry name" value="GLYCERATE KINASE"/>
    <property type="match status" value="1"/>
</dbReference>
<evidence type="ECO:0000256" key="1">
    <source>
        <dbReference type="ARBA" id="ARBA00006284"/>
    </source>
</evidence>
<dbReference type="SUPFAM" id="SSF110738">
    <property type="entry name" value="Glycerate kinase I"/>
    <property type="match status" value="1"/>
</dbReference>
<dbReference type="Gene3D" id="3.40.50.10350">
    <property type="entry name" value="Glycerate kinase, domain 1"/>
    <property type="match status" value="1"/>
</dbReference>
<accession>A0A413RDP4</accession>
<dbReference type="InterPro" id="IPR036129">
    <property type="entry name" value="Glycerate_kinase_sf"/>
</dbReference>
<evidence type="ECO:0000313" key="5">
    <source>
        <dbReference type="EMBL" id="RHA20900.1"/>
    </source>
</evidence>
<dbReference type="RefSeq" id="WP_117969373.1">
    <property type="nucleotide sequence ID" value="NZ_CATWJF010000009.1"/>
</dbReference>
<dbReference type="PANTHER" id="PTHR21599:SF0">
    <property type="entry name" value="GLYCERATE KINASE"/>
    <property type="match status" value="1"/>
</dbReference>
<dbReference type="EMBL" id="QSFD01000001">
    <property type="protein sequence ID" value="RHA20900.1"/>
    <property type="molecule type" value="Genomic_DNA"/>
</dbReference>
<comment type="caution">
    <text evidence="5">The sequence shown here is derived from an EMBL/GenBank/DDBJ whole genome shotgun (WGS) entry which is preliminary data.</text>
</comment>
<name>A0A413RDP4_9FIRM</name>
<keyword evidence="2 4" id="KW-0808">Transferase</keyword>
<protein>
    <submittedName>
        <fullName evidence="5">Glycerate kinase</fullName>
    </submittedName>
</protein>
<keyword evidence="3 4" id="KW-0418">Kinase</keyword>
<evidence type="ECO:0000256" key="3">
    <source>
        <dbReference type="ARBA" id="ARBA00022777"/>
    </source>
</evidence>
<dbReference type="InterPro" id="IPR018193">
    <property type="entry name" value="Glyc_kinase_flavodox-like_fold"/>
</dbReference>
<dbReference type="Proteomes" id="UP000284779">
    <property type="component" value="Unassembled WGS sequence"/>
</dbReference>
<evidence type="ECO:0000256" key="4">
    <source>
        <dbReference type="PIRNR" id="PIRNR006078"/>
    </source>
</evidence>
<reference evidence="5 6" key="1">
    <citation type="submission" date="2018-08" db="EMBL/GenBank/DDBJ databases">
        <title>A genome reference for cultivated species of the human gut microbiota.</title>
        <authorList>
            <person name="Zou Y."/>
            <person name="Xue W."/>
            <person name="Luo G."/>
        </authorList>
    </citation>
    <scope>NUCLEOTIDE SEQUENCE [LARGE SCALE GENOMIC DNA]</scope>
    <source>
        <strain evidence="5 6">AM44-11BH</strain>
    </source>
</reference>
<sequence>MKFIIASDSFKGSLSSNQVNNIIESKVKEIFPKSFCEKMLIADGGEGTLEAIYGESGNGYDKIVIDTVNPLGKKIDGYYLRKGNIAVIEMAQASGLTLIDEKEKNPMITTSFGTGIFIKHAIENGCTKIYIGIGGSATNDGGIGAMIALGYRFLDSEGNELSGIGENLEKIATIDDTFAIKEISEVETIVMCDVTNTLTGEKGATYVYGPQKGGTEEKLEKLEKGMISYRKILEEYLGHSIEEIEGLGAAGGLGAALYGFLNGKMQSGIDVLLELNNFEEKLDSTDIVITGEGKTDYQSACGKVIYGIARKCKKYNVPVLVISGSLGEEINQLYSMGVSGMEASVCNIISLNNAMDNAEKYLCYAAERVLRVLKTGMELVQNEKI</sequence>
<comment type="similarity">
    <text evidence="1 4">Belongs to the glycerate kinase type-1 family.</text>
</comment>
<proteinExistence type="inferred from homology"/>
<keyword evidence="6" id="KW-1185">Reference proteome</keyword>